<dbReference type="GO" id="GO:0032259">
    <property type="term" value="P:methylation"/>
    <property type="evidence" value="ECO:0007669"/>
    <property type="project" value="UniProtKB-KW"/>
</dbReference>
<proteinExistence type="predicted"/>
<dbReference type="AlphaFoldDB" id="G6EDP7"/>
<keyword evidence="2" id="KW-0489">Methyltransferase</keyword>
<keyword evidence="3" id="KW-1185">Reference proteome</keyword>
<gene>
    <name evidence="2" type="ORF">NSU_2468</name>
</gene>
<evidence type="ECO:0000256" key="1">
    <source>
        <dbReference type="SAM" id="MobiDB-lite"/>
    </source>
</evidence>
<sequence length="227" mass="25444">MLHKNDDNNARASASMTSTELAREALPQKLKRKIKRSLGPWGIFIEGFLRNPVMVGSIVPSSRFTINRMLKPVDWANCKLFVEYGPGVGTFCQPVLDRLPRDGMLIVIDTNPLFIEYLRKNISDSRFKAVLGSAADVEEIVKAHGFEKADYVLSGLPFSTLPEGVGPAIAAATHRVIRKGGAFLVYQFTPRARDFMARHFKRIDNGMEAINVPPCFLYWGWKDEDEG</sequence>
<organism evidence="2 3">
    <name type="scientific">Novosphingobium pentaromativorans US6-1</name>
    <dbReference type="NCBI Taxonomy" id="1088721"/>
    <lineage>
        <taxon>Bacteria</taxon>
        <taxon>Pseudomonadati</taxon>
        <taxon>Pseudomonadota</taxon>
        <taxon>Alphaproteobacteria</taxon>
        <taxon>Sphingomonadales</taxon>
        <taxon>Sphingomonadaceae</taxon>
        <taxon>Novosphingobium</taxon>
    </lineage>
</organism>
<dbReference type="SUPFAM" id="SSF53335">
    <property type="entry name" value="S-adenosyl-L-methionine-dependent methyltransferases"/>
    <property type="match status" value="1"/>
</dbReference>
<dbReference type="GO" id="GO:0008168">
    <property type="term" value="F:methyltransferase activity"/>
    <property type="evidence" value="ECO:0007669"/>
    <property type="project" value="UniProtKB-KW"/>
</dbReference>
<feature type="region of interest" description="Disordered" evidence="1">
    <location>
        <begin position="1"/>
        <end position="20"/>
    </location>
</feature>
<dbReference type="Gene3D" id="3.40.50.150">
    <property type="entry name" value="Vaccinia Virus protein VP39"/>
    <property type="match status" value="1"/>
</dbReference>
<dbReference type="Proteomes" id="UP000004030">
    <property type="component" value="Unassembled WGS sequence"/>
</dbReference>
<evidence type="ECO:0000313" key="3">
    <source>
        <dbReference type="Proteomes" id="UP000004030"/>
    </source>
</evidence>
<accession>G6EDP7</accession>
<feature type="compositionally biased region" description="Polar residues" evidence="1">
    <location>
        <begin position="10"/>
        <end position="20"/>
    </location>
</feature>
<comment type="caution">
    <text evidence="2">The sequence shown here is derived from an EMBL/GenBank/DDBJ whole genome shotgun (WGS) entry which is preliminary data.</text>
</comment>
<dbReference type="PATRIC" id="fig|1088721.3.peg.2438"/>
<evidence type="ECO:0000313" key="2">
    <source>
        <dbReference type="EMBL" id="EHJ60535.1"/>
    </source>
</evidence>
<dbReference type="InterPro" id="IPR029063">
    <property type="entry name" value="SAM-dependent_MTases_sf"/>
</dbReference>
<name>G6EDP7_9SPHN</name>
<protein>
    <submittedName>
        <fullName evidence="2">Generic methyltransferase</fullName>
    </submittedName>
</protein>
<reference evidence="2 3" key="1">
    <citation type="journal article" date="2012" name="J. Bacteriol.">
        <title>Genome sequence of benzo(a)pyrene-degrading bacterium Novosphingobium pentaromativorans US6-1.</title>
        <authorList>
            <person name="Luo Y.R."/>
            <person name="Kang S.G."/>
            <person name="Kim S.J."/>
            <person name="Kim M.R."/>
            <person name="Li N."/>
            <person name="Lee J.H."/>
            <person name="Kwon K.K."/>
        </authorList>
    </citation>
    <scope>NUCLEOTIDE SEQUENCE [LARGE SCALE GENOMIC DNA]</scope>
    <source>
        <strain evidence="2 3">US6-1</strain>
    </source>
</reference>
<dbReference type="EMBL" id="AGFM01000037">
    <property type="protein sequence ID" value="EHJ60535.1"/>
    <property type="molecule type" value="Genomic_DNA"/>
</dbReference>
<keyword evidence="2" id="KW-0808">Transferase</keyword>
<dbReference type="STRING" id="1088721.JI59_07740"/>
<dbReference type="eggNOG" id="COG3963">
    <property type="taxonomic scope" value="Bacteria"/>
</dbReference>